<comment type="caution">
    <text evidence="1">The sequence shown here is derived from an EMBL/GenBank/DDBJ whole genome shotgun (WGS) entry which is preliminary data.</text>
</comment>
<dbReference type="Proteomes" id="UP000257109">
    <property type="component" value="Unassembled WGS sequence"/>
</dbReference>
<dbReference type="PANTHER" id="PTHR35046">
    <property type="entry name" value="ZINC KNUCKLE (CCHC-TYPE) FAMILY PROTEIN"/>
    <property type="match status" value="1"/>
</dbReference>
<dbReference type="EMBL" id="QJKJ01006749">
    <property type="protein sequence ID" value="RDX85600.1"/>
    <property type="molecule type" value="Genomic_DNA"/>
</dbReference>
<proteinExistence type="predicted"/>
<evidence type="ECO:0000313" key="1">
    <source>
        <dbReference type="EMBL" id="RDX85600.1"/>
    </source>
</evidence>
<protein>
    <recommendedName>
        <fullName evidence="3">Integrase catalytic domain-containing protein</fullName>
    </recommendedName>
</protein>
<evidence type="ECO:0000313" key="2">
    <source>
        <dbReference type="Proteomes" id="UP000257109"/>
    </source>
</evidence>
<accession>A0A371G4V6</accession>
<dbReference type="SUPFAM" id="SSF53098">
    <property type="entry name" value="Ribonuclease H-like"/>
    <property type="match status" value="1"/>
</dbReference>
<dbReference type="InterPro" id="IPR012337">
    <property type="entry name" value="RNaseH-like_sf"/>
</dbReference>
<evidence type="ECO:0008006" key="3">
    <source>
        <dbReference type="Google" id="ProtNLM"/>
    </source>
</evidence>
<reference evidence="1" key="1">
    <citation type="submission" date="2018-05" db="EMBL/GenBank/DDBJ databases">
        <title>Draft genome of Mucuna pruriens seed.</title>
        <authorList>
            <person name="Nnadi N.E."/>
            <person name="Vos R."/>
            <person name="Hasami M.H."/>
            <person name="Devisetty U.K."/>
            <person name="Aguiy J.C."/>
        </authorList>
    </citation>
    <scope>NUCLEOTIDE SEQUENCE [LARGE SCALE GENOMIC DNA]</scope>
    <source>
        <strain evidence="1">JCA_2017</strain>
    </source>
</reference>
<dbReference type="Gene3D" id="3.30.420.10">
    <property type="entry name" value="Ribonuclease H-like superfamily/Ribonuclease H"/>
    <property type="match status" value="1"/>
</dbReference>
<dbReference type="AlphaFoldDB" id="A0A371G4V6"/>
<name>A0A371G4V6_MUCPR</name>
<dbReference type="InterPro" id="IPR036397">
    <property type="entry name" value="RNaseH_sf"/>
</dbReference>
<sequence length="224" mass="25884">MPKSRNGDRPKEQNSQTTDVILSFPISYVNSYILLAVDYVSRWVEAWATKTIDAKTVVDFVKSNIFCKFVKSNTKFIGYTQIHSQPNAYTLSIPKPKFHFIPWSFHGALVRCLVDRCLILGKLCSMIIGGESCVNVASERLVKKLTLPTIVHPRPYRLQCLRVALDKQAKVMFILRGYEDRVVRDVVRLHNLLLWRPWQFDKKAIHDGVTNRFTFIYLGAKDYT</sequence>
<dbReference type="OrthoDB" id="1747743at2759"/>
<gene>
    <name evidence="1" type="ORF">CR513_33192</name>
</gene>
<dbReference type="GO" id="GO:0003676">
    <property type="term" value="F:nucleic acid binding"/>
    <property type="evidence" value="ECO:0007669"/>
    <property type="project" value="InterPro"/>
</dbReference>
<organism evidence="1 2">
    <name type="scientific">Mucuna pruriens</name>
    <name type="common">Velvet bean</name>
    <name type="synonym">Dolichos pruriens</name>
    <dbReference type="NCBI Taxonomy" id="157652"/>
    <lineage>
        <taxon>Eukaryota</taxon>
        <taxon>Viridiplantae</taxon>
        <taxon>Streptophyta</taxon>
        <taxon>Embryophyta</taxon>
        <taxon>Tracheophyta</taxon>
        <taxon>Spermatophyta</taxon>
        <taxon>Magnoliopsida</taxon>
        <taxon>eudicotyledons</taxon>
        <taxon>Gunneridae</taxon>
        <taxon>Pentapetalae</taxon>
        <taxon>rosids</taxon>
        <taxon>fabids</taxon>
        <taxon>Fabales</taxon>
        <taxon>Fabaceae</taxon>
        <taxon>Papilionoideae</taxon>
        <taxon>50 kb inversion clade</taxon>
        <taxon>NPAAA clade</taxon>
        <taxon>indigoferoid/millettioid clade</taxon>
        <taxon>Phaseoleae</taxon>
        <taxon>Mucuna</taxon>
    </lineage>
</organism>
<dbReference type="PANTHER" id="PTHR35046:SF9">
    <property type="entry name" value="RNA-DIRECTED DNA POLYMERASE"/>
    <property type="match status" value="1"/>
</dbReference>
<feature type="non-terminal residue" evidence="1">
    <location>
        <position position="1"/>
    </location>
</feature>
<keyword evidence="2" id="KW-1185">Reference proteome</keyword>